<keyword evidence="8 9" id="KW-0472">Membrane</keyword>
<dbReference type="GO" id="GO:0005886">
    <property type="term" value="C:plasma membrane"/>
    <property type="evidence" value="ECO:0007669"/>
    <property type="project" value="UniProtKB-SubCell"/>
</dbReference>
<keyword evidence="5" id="KW-0547">Nucleotide-binding</keyword>
<keyword evidence="2" id="KW-0813">Transport</keyword>
<dbReference type="GO" id="GO:0005524">
    <property type="term" value="F:ATP binding"/>
    <property type="evidence" value="ECO:0007669"/>
    <property type="project" value="UniProtKB-KW"/>
</dbReference>
<dbReference type="GO" id="GO:0016887">
    <property type="term" value="F:ATP hydrolysis activity"/>
    <property type="evidence" value="ECO:0007669"/>
    <property type="project" value="InterPro"/>
</dbReference>
<dbReference type="AlphaFoldDB" id="A0A5D4SAB4"/>
<protein>
    <submittedName>
        <fullName evidence="12">ABC transporter ATP-binding protein</fullName>
    </submittedName>
</protein>
<keyword evidence="3" id="KW-1003">Cell membrane</keyword>
<dbReference type="RefSeq" id="WP_148950732.1">
    <property type="nucleotide sequence ID" value="NZ_VTES01000006.1"/>
</dbReference>
<dbReference type="Proteomes" id="UP000323732">
    <property type="component" value="Unassembled WGS sequence"/>
</dbReference>
<accession>A0A5D4SAB4</accession>
<feature type="transmembrane region" description="Helical" evidence="9">
    <location>
        <begin position="16"/>
        <end position="34"/>
    </location>
</feature>
<evidence type="ECO:0000256" key="8">
    <source>
        <dbReference type="ARBA" id="ARBA00023136"/>
    </source>
</evidence>
<feature type="domain" description="ABC transporter" evidence="10">
    <location>
        <begin position="335"/>
        <end position="570"/>
    </location>
</feature>
<dbReference type="InterPro" id="IPR003593">
    <property type="entry name" value="AAA+_ATPase"/>
</dbReference>
<keyword evidence="4 9" id="KW-0812">Transmembrane</keyword>
<dbReference type="PANTHER" id="PTHR43394">
    <property type="entry name" value="ATP-DEPENDENT PERMEASE MDL1, MITOCHONDRIAL"/>
    <property type="match status" value="1"/>
</dbReference>
<evidence type="ECO:0000259" key="10">
    <source>
        <dbReference type="PROSITE" id="PS50893"/>
    </source>
</evidence>
<dbReference type="PROSITE" id="PS50893">
    <property type="entry name" value="ABC_TRANSPORTER_2"/>
    <property type="match status" value="1"/>
</dbReference>
<dbReference type="InterPro" id="IPR003439">
    <property type="entry name" value="ABC_transporter-like_ATP-bd"/>
</dbReference>
<feature type="transmembrane region" description="Helical" evidence="9">
    <location>
        <begin position="242"/>
        <end position="267"/>
    </location>
</feature>
<evidence type="ECO:0000256" key="2">
    <source>
        <dbReference type="ARBA" id="ARBA00022448"/>
    </source>
</evidence>
<dbReference type="Gene3D" id="3.40.50.300">
    <property type="entry name" value="P-loop containing nucleotide triphosphate hydrolases"/>
    <property type="match status" value="1"/>
</dbReference>
<evidence type="ECO:0000313" key="12">
    <source>
        <dbReference type="EMBL" id="TYS60585.1"/>
    </source>
</evidence>
<evidence type="ECO:0000256" key="7">
    <source>
        <dbReference type="ARBA" id="ARBA00022989"/>
    </source>
</evidence>
<evidence type="ECO:0000256" key="3">
    <source>
        <dbReference type="ARBA" id="ARBA00022475"/>
    </source>
</evidence>
<evidence type="ECO:0000256" key="1">
    <source>
        <dbReference type="ARBA" id="ARBA00004651"/>
    </source>
</evidence>
<evidence type="ECO:0000256" key="9">
    <source>
        <dbReference type="SAM" id="Phobius"/>
    </source>
</evidence>
<dbReference type="Gene3D" id="1.20.1560.10">
    <property type="entry name" value="ABC transporter type 1, transmembrane domain"/>
    <property type="match status" value="1"/>
</dbReference>
<keyword evidence="6 12" id="KW-0067">ATP-binding</keyword>
<dbReference type="PROSITE" id="PS00211">
    <property type="entry name" value="ABC_TRANSPORTER_1"/>
    <property type="match status" value="1"/>
</dbReference>
<evidence type="ECO:0000259" key="11">
    <source>
        <dbReference type="PROSITE" id="PS50929"/>
    </source>
</evidence>
<organism evidence="12 13">
    <name type="scientific">Bacillus infantis</name>
    <dbReference type="NCBI Taxonomy" id="324767"/>
    <lineage>
        <taxon>Bacteria</taxon>
        <taxon>Bacillati</taxon>
        <taxon>Bacillota</taxon>
        <taxon>Bacilli</taxon>
        <taxon>Bacillales</taxon>
        <taxon>Bacillaceae</taxon>
        <taxon>Bacillus</taxon>
    </lineage>
</organism>
<evidence type="ECO:0000313" key="13">
    <source>
        <dbReference type="Proteomes" id="UP000323732"/>
    </source>
</evidence>
<dbReference type="Pfam" id="PF00005">
    <property type="entry name" value="ABC_tran"/>
    <property type="match status" value="1"/>
</dbReference>
<dbReference type="InterPro" id="IPR027417">
    <property type="entry name" value="P-loop_NTPase"/>
</dbReference>
<feature type="domain" description="ABC transmembrane type-1" evidence="11">
    <location>
        <begin position="20"/>
        <end position="302"/>
    </location>
</feature>
<dbReference type="PANTHER" id="PTHR43394:SF1">
    <property type="entry name" value="ATP-BINDING CASSETTE SUB-FAMILY B MEMBER 10, MITOCHONDRIAL"/>
    <property type="match status" value="1"/>
</dbReference>
<reference evidence="12 13" key="1">
    <citation type="submission" date="2019-08" db="EMBL/GenBank/DDBJ databases">
        <title>Bacillus genomes from the desert of Cuatro Cienegas, Coahuila.</title>
        <authorList>
            <person name="Olmedo-Alvarez G."/>
        </authorList>
    </citation>
    <scope>NUCLEOTIDE SEQUENCE [LARGE SCALE GENOMIC DNA]</scope>
    <source>
        <strain evidence="12 13">CH37_1T</strain>
    </source>
</reference>
<dbReference type="GO" id="GO:0015421">
    <property type="term" value="F:ABC-type oligopeptide transporter activity"/>
    <property type="evidence" value="ECO:0007669"/>
    <property type="project" value="TreeGrafter"/>
</dbReference>
<proteinExistence type="predicted"/>
<sequence length="576" mass="64409">MFYFKQLLWFVTLRKFQISLGIICVMATSILGVFQPKLLGMVIDQINSGQLSDEFWISATTIQALIAFSFFFLTIIWLLCLFNNVILVEKLLRIKLFEHLTKMTSTFFRRYNYGHIINISSTDTPNIGNGFGFGLSSATQVIVGGLVVIVTMLSTSVYMTIAACIPLLIIVYGNKILGNLVQSYYQNLQETKGLMNQHSLETVSSIRLIRSYCQKENHVSEFKKVGEEHIRRSNKAILVRNIIPLLGTLVVGISQAVSLACGITLLFYDQITIGQLIAFNMYIVLLIWPIESYGQSIDTFMNSTSALKRYNAVTDYSPEIKNPQNSTKNIVPSYIKFDDLSFKYPDSIDYTLKNIDLTIEQGQTIGIVGKTGSGKSTLLKLLLLQDPLPSNSLFVNKLPIEDISLETVRSWIGYVPQDYMLFSKSIKENIAFGNPVATPEQIEQVIEATALENDLLSMPDGIDTLIGEKGIKLSGGQKQKIALARALLRDPEILLLDDSLSAVDAESESKILKSLLRIRKGKTTVIVSHKLSTVRNANQIVVLKAGEISERGNHSELLKIDGWYKKQFDQQLSKGQ</sequence>
<feature type="transmembrane region" description="Helical" evidence="9">
    <location>
        <begin position="55"/>
        <end position="79"/>
    </location>
</feature>
<evidence type="ECO:0000256" key="6">
    <source>
        <dbReference type="ARBA" id="ARBA00022840"/>
    </source>
</evidence>
<feature type="transmembrane region" description="Helical" evidence="9">
    <location>
        <begin position="273"/>
        <end position="290"/>
    </location>
</feature>
<gene>
    <name evidence="12" type="ORF">FZD47_20470</name>
</gene>
<keyword evidence="7 9" id="KW-1133">Transmembrane helix</keyword>
<dbReference type="SUPFAM" id="SSF90123">
    <property type="entry name" value="ABC transporter transmembrane region"/>
    <property type="match status" value="1"/>
</dbReference>
<dbReference type="PROSITE" id="PS50929">
    <property type="entry name" value="ABC_TM1F"/>
    <property type="match status" value="1"/>
</dbReference>
<dbReference type="Pfam" id="PF00664">
    <property type="entry name" value="ABC_membrane"/>
    <property type="match status" value="1"/>
</dbReference>
<evidence type="ECO:0000256" key="4">
    <source>
        <dbReference type="ARBA" id="ARBA00022692"/>
    </source>
</evidence>
<dbReference type="EMBL" id="VTES01000006">
    <property type="protein sequence ID" value="TYS60585.1"/>
    <property type="molecule type" value="Genomic_DNA"/>
</dbReference>
<comment type="subcellular location">
    <subcellularLocation>
        <location evidence="1">Cell membrane</location>
        <topology evidence="1">Multi-pass membrane protein</topology>
    </subcellularLocation>
</comment>
<feature type="transmembrane region" description="Helical" evidence="9">
    <location>
        <begin position="141"/>
        <end position="172"/>
    </location>
</feature>
<comment type="caution">
    <text evidence="12">The sequence shown here is derived from an EMBL/GenBank/DDBJ whole genome shotgun (WGS) entry which is preliminary data.</text>
</comment>
<evidence type="ECO:0000256" key="5">
    <source>
        <dbReference type="ARBA" id="ARBA00022741"/>
    </source>
</evidence>
<dbReference type="SMART" id="SM00382">
    <property type="entry name" value="AAA"/>
    <property type="match status" value="1"/>
</dbReference>
<dbReference type="InterPro" id="IPR017871">
    <property type="entry name" value="ABC_transporter-like_CS"/>
</dbReference>
<dbReference type="InterPro" id="IPR011527">
    <property type="entry name" value="ABC1_TM_dom"/>
</dbReference>
<dbReference type="InterPro" id="IPR036640">
    <property type="entry name" value="ABC1_TM_sf"/>
</dbReference>
<name>A0A5D4SAB4_9BACI</name>
<dbReference type="InterPro" id="IPR039421">
    <property type="entry name" value="Type_1_exporter"/>
</dbReference>
<dbReference type="FunFam" id="3.40.50.300:FF:000221">
    <property type="entry name" value="Multidrug ABC transporter ATP-binding protein"/>
    <property type="match status" value="1"/>
</dbReference>
<dbReference type="SUPFAM" id="SSF52540">
    <property type="entry name" value="P-loop containing nucleoside triphosphate hydrolases"/>
    <property type="match status" value="1"/>
</dbReference>